<evidence type="ECO:0000256" key="5">
    <source>
        <dbReference type="ARBA" id="ARBA00023065"/>
    </source>
</evidence>
<dbReference type="GO" id="GO:0030007">
    <property type="term" value="P:intracellular potassium ion homeostasis"/>
    <property type="evidence" value="ECO:0007669"/>
    <property type="project" value="TreeGrafter"/>
</dbReference>
<keyword evidence="4 7" id="KW-1133">Transmembrane helix</keyword>
<feature type="transmembrane region" description="Helical" evidence="7">
    <location>
        <begin position="387"/>
        <end position="406"/>
    </location>
</feature>
<dbReference type="EMBL" id="CAJVPG010000017">
    <property type="protein sequence ID" value="CAG8239708.1"/>
    <property type="molecule type" value="Genomic_DNA"/>
</dbReference>
<feature type="transmembrane region" description="Helical" evidence="7">
    <location>
        <begin position="37"/>
        <end position="54"/>
    </location>
</feature>
<evidence type="ECO:0000256" key="7">
    <source>
        <dbReference type="SAM" id="Phobius"/>
    </source>
</evidence>
<feature type="transmembrane region" description="Helical" evidence="7">
    <location>
        <begin position="413"/>
        <end position="432"/>
    </location>
</feature>
<feature type="transmembrane region" description="Helical" evidence="7">
    <location>
        <begin position="284"/>
        <end position="309"/>
    </location>
</feature>
<keyword evidence="9" id="KW-1185">Reference proteome</keyword>
<keyword evidence="2" id="KW-0813">Transport</keyword>
<gene>
    <name evidence="8" type="ORF">PSALAMII_LOCUS472</name>
</gene>
<organism evidence="8 9">
    <name type="scientific">Penicillium salamii</name>
    <dbReference type="NCBI Taxonomy" id="1612424"/>
    <lineage>
        <taxon>Eukaryota</taxon>
        <taxon>Fungi</taxon>
        <taxon>Dikarya</taxon>
        <taxon>Ascomycota</taxon>
        <taxon>Pezizomycotina</taxon>
        <taxon>Eurotiomycetes</taxon>
        <taxon>Eurotiomycetidae</taxon>
        <taxon>Eurotiales</taxon>
        <taxon>Aspergillaceae</taxon>
        <taxon>Penicillium</taxon>
    </lineage>
</organism>
<name>A0A9W4I972_9EURO</name>
<comment type="caution">
    <text evidence="8">The sequence shown here is derived from an EMBL/GenBank/DDBJ whole genome shotgun (WGS) entry which is preliminary data.</text>
</comment>
<sequence length="589" mass="65490">MVLGLLAPNSDNAYDDSQLSMPIMAGLIRFSPLTLHYAYFILTPTICSIIFYMAPTQIRGLHYADALFMCFSAMTGTGLNVMDLSTLNSIQQVILFALLILGHAFPISGFISLLRALSFRSALNNTPDKEKGDQTVSRIPTLQIEKQIAFYKEGALPATVIGKAKIRTAVREVQANRGLWNGYEFCVATDPRHPDESQRAPSIAVNNNEKDVGNWKAHISSLISWLKSMVQRAANHMSCRDSINCNAPGGINYMALSLIAGLVILYFIGFLILGIVSVGLWSKAFPLFACGFLILAGNTLFPCLMRLVIWGLRKMLPNKPTWDLWRRTFDFTLSHSSQVCAYLYPSWHTWFVLGTIVILNAIMWGAFEISAIQNEEISSLPIKFRVLDGLFQALAVRGGGFSVVALDRLPQGLLILYVFMMYLSAFPVSAAISSTEVVDDWPAEPPQQESHHSSFSIFPHGHFVYKQLRSQFSHDIWWLSLAILFITITESDHSKAEPLVFSTFKIIFEAVSAYSCVGVSFGYPGQSYSFCGAWHTLSKLLLIAVSLRGRHRGLSVIITNVDIFLEPRVIGEENTRLEKNTEGTLVGCV</sequence>
<evidence type="ECO:0008006" key="10">
    <source>
        <dbReference type="Google" id="ProtNLM"/>
    </source>
</evidence>
<feature type="transmembrane region" description="Helical" evidence="7">
    <location>
        <begin position="93"/>
        <end position="114"/>
    </location>
</feature>
<evidence type="ECO:0000256" key="6">
    <source>
        <dbReference type="ARBA" id="ARBA00023136"/>
    </source>
</evidence>
<dbReference type="OrthoDB" id="9999863at2759"/>
<feature type="transmembrane region" description="Helical" evidence="7">
    <location>
        <begin position="253"/>
        <end position="278"/>
    </location>
</feature>
<dbReference type="Proteomes" id="UP001152649">
    <property type="component" value="Unassembled WGS sequence"/>
</dbReference>
<dbReference type="PANTHER" id="PTHR31064">
    <property type="entry name" value="POTASSIUM TRANSPORT PROTEIN DDB_G0292412-RELATED"/>
    <property type="match status" value="1"/>
</dbReference>
<dbReference type="GO" id="GO:0140107">
    <property type="term" value="F:high-affinity potassium ion transmembrane transporter activity"/>
    <property type="evidence" value="ECO:0007669"/>
    <property type="project" value="TreeGrafter"/>
</dbReference>
<evidence type="ECO:0000256" key="1">
    <source>
        <dbReference type="ARBA" id="ARBA00004141"/>
    </source>
</evidence>
<protein>
    <recommendedName>
        <fullName evidence="10">Cation transporter</fullName>
    </recommendedName>
</protein>
<evidence type="ECO:0000256" key="3">
    <source>
        <dbReference type="ARBA" id="ARBA00022692"/>
    </source>
</evidence>
<feature type="transmembrane region" description="Helical" evidence="7">
    <location>
        <begin position="347"/>
        <end position="367"/>
    </location>
</feature>
<comment type="subcellular location">
    <subcellularLocation>
        <location evidence="1">Membrane</location>
        <topology evidence="1">Multi-pass membrane protein</topology>
    </subcellularLocation>
</comment>
<dbReference type="AlphaFoldDB" id="A0A9W4I972"/>
<evidence type="ECO:0000313" key="9">
    <source>
        <dbReference type="Proteomes" id="UP001152649"/>
    </source>
</evidence>
<feature type="transmembrane region" description="Helical" evidence="7">
    <location>
        <begin position="61"/>
        <end position="81"/>
    </location>
</feature>
<evidence type="ECO:0000256" key="2">
    <source>
        <dbReference type="ARBA" id="ARBA00022448"/>
    </source>
</evidence>
<dbReference type="GO" id="GO:0005886">
    <property type="term" value="C:plasma membrane"/>
    <property type="evidence" value="ECO:0007669"/>
    <property type="project" value="TreeGrafter"/>
</dbReference>
<evidence type="ECO:0000256" key="4">
    <source>
        <dbReference type="ARBA" id="ARBA00022989"/>
    </source>
</evidence>
<keyword evidence="6 7" id="KW-0472">Membrane</keyword>
<proteinExistence type="predicted"/>
<keyword evidence="5" id="KW-0406">Ion transport</keyword>
<keyword evidence="3 7" id="KW-0812">Transmembrane</keyword>
<dbReference type="InterPro" id="IPR003445">
    <property type="entry name" value="Cat_transpt"/>
</dbReference>
<evidence type="ECO:0000313" key="8">
    <source>
        <dbReference type="EMBL" id="CAG8239708.1"/>
    </source>
</evidence>
<dbReference type="InterPro" id="IPR051143">
    <property type="entry name" value="TrkH_K-transport"/>
</dbReference>
<dbReference type="Pfam" id="PF02386">
    <property type="entry name" value="TrkH"/>
    <property type="match status" value="1"/>
</dbReference>
<dbReference type="GO" id="GO:1990573">
    <property type="term" value="P:potassium ion import across plasma membrane"/>
    <property type="evidence" value="ECO:0007669"/>
    <property type="project" value="TreeGrafter"/>
</dbReference>
<reference evidence="8" key="1">
    <citation type="submission" date="2021-07" db="EMBL/GenBank/DDBJ databases">
        <authorList>
            <person name="Branca A.L. A."/>
        </authorList>
    </citation>
    <scope>NUCLEOTIDE SEQUENCE</scope>
</reference>
<dbReference type="PANTHER" id="PTHR31064:SF37">
    <property type="entry name" value="TRANSPORTER, PUTATIVE (EUROFUNG)-RELATED"/>
    <property type="match status" value="1"/>
</dbReference>
<accession>A0A9W4I972</accession>